<evidence type="ECO:0000256" key="2">
    <source>
        <dbReference type="ARBA" id="ARBA00005179"/>
    </source>
</evidence>
<dbReference type="EMBL" id="CP137312">
    <property type="protein sequence ID" value="WQF86937.1"/>
    <property type="molecule type" value="Genomic_DNA"/>
</dbReference>
<sequence length="503" mass="55382">MDSIAKSHGLVSKIALLPPLSLWAVTQLTVVGVSLPVLCHFVSVFAVVFYNYFLHPVAHVKGPLLAALSPVSPVVRVAPNELSFATESSLKAVHNPGPSGSLFTKKGTSEEMILRLVFPATNLLTVQDDAAHKTLRTALQPAFTAKALRDQEEITQQHVQATVDALAAAAKTPGTPISLTRELGKMIWGIVGHLSFGQPLSIDQLDNYDHRKDLHAKVASIMEFFQYMASVPVIGSMIVFSVVTYRKLFGSSQHILGKQELDSHIASKRSGKDFLSAILAAKDAAHLTHEELYSNMTLLLMGGYDSSYVTLSAVFYHLLSKPEHYRRLQSTLRSEFASADDITCIAVLQQPLLNACINEALRLVPPINGHGSHRVAAKGTAIEGIWVPAGTLVSADIYTIQRDPKCWAFADEYRPERWLDESNGPGTPFAKDVRTSWRPFALGPRACIGREMALQSIRLAVAKIVFLFDLTLENRDMVWDRDVGSHFLWHDFDVRVKVDNARG</sequence>
<dbReference type="KEGG" id="cdet:87948451"/>
<dbReference type="RefSeq" id="XP_062784158.1">
    <property type="nucleotide sequence ID" value="XM_062928107.1"/>
</dbReference>
<dbReference type="InterPro" id="IPR001128">
    <property type="entry name" value="Cyt_P450"/>
</dbReference>
<feature type="transmembrane region" description="Helical" evidence="10">
    <location>
        <begin position="224"/>
        <end position="245"/>
    </location>
</feature>
<keyword evidence="10" id="KW-0472">Membrane</keyword>
<dbReference type="GO" id="GO:0016705">
    <property type="term" value="F:oxidoreductase activity, acting on paired donors, with incorporation or reduction of molecular oxygen"/>
    <property type="evidence" value="ECO:0007669"/>
    <property type="project" value="InterPro"/>
</dbReference>
<dbReference type="PANTHER" id="PTHR24305:SF162">
    <property type="entry name" value="P450, PUTATIVE (EUROFUNG)-RELATED"/>
    <property type="match status" value="1"/>
</dbReference>
<dbReference type="InterPro" id="IPR002403">
    <property type="entry name" value="Cyt_P450_E_grp-IV"/>
</dbReference>
<dbReference type="PRINTS" id="PR00465">
    <property type="entry name" value="EP450IV"/>
</dbReference>
<feature type="transmembrane region" description="Helical" evidence="10">
    <location>
        <begin position="20"/>
        <end position="53"/>
    </location>
</feature>
<evidence type="ECO:0000256" key="8">
    <source>
        <dbReference type="ARBA" id="ARBA00023033"/>
    </source>
</evidence>
<dbReference type="GO" id="GO:0005506">
    <property type="term" value="F:iron ion binding"/>
    <property type="evidence" value="ECO:0007669"/>
    <property type="project" value="InterPro"/>
</dbReference>
<gene>
    <name evidence="11" type="ORF">CDEST_11951</name>
</gene>
<dbReference type="InterPro" id="IPR050121">
    <property type="entry name" value="Cytochrome_P450_monoxygenase"/>
</dbReference>
<keyword evidence="5 9" id="KW-0479">Metal-binding</keyword>
<keyword evidence="12" id="KW-1185">Reference proteome</keyword>
<dbReference type="InterPro" id="IPR036396">
    <property type="entry name" value="Cyt_P450_sf"/>
</dbReference>
<keyword evidence="4 9" id="KW-0349">Heme</keyword>
<accession>A0AAX4IUQ5</accession>
<keyword evidence="6" id="KW-0560">Oxidoreductase</keyword>
<evidence type="ECO:0000256" key="1">
    <source>
        <dbReference type="ARBA" id="ARBA00001971"/>
    </source>
</evidence>
<evidence type="ECO:0000256" key="6">
    <source>
        <dbReference type="ARBA" id="ARBA00023002"/>
    </source>
</evidence>
<name>A0AAX4IUQ5_9PEZI</name>
<organism evidence="11 12">
    <name type="scientific">Colletotrichum destructivum</name>
    <dbReference type="NCBI Taxonomy" id="34406"/>
    <lineage>
        <taxon>Eukaryota</taxon>
        <taxon>Fungi</taxon>
        <taxon>Dikarya</taxon>
        <taxon>Ascomycota</taxon>
        <taxon>Pezizomycotina</taxon>
        <taxon>Sordariomycetes</taxon>
        <taxon>Hypocreomycetidae</taxon>
        <taxon>Glomerellales</taxon>
        <taxon>Glomerellaceae</taxon>
        <taxon>Colletotrichum</taxon>
        <taxon>Colletotrichum destructivum species complex</taxon>
    </lineage>
</organism>
<proteinExistence type="inferred from homology"/>
<evidence type="ECO:0000313" key="12">
    <source>
        <dbReference type="Proteomes" id="UP001322277"/>
    </source>
</evidence>
<dbReference type="SUPFAM" id="SSF48264">
    <property type="entry name" value="Cytochrome P450"/>
    <property type="match status" value="1"/>
</dbReference>
<protein>
    <submittedName>
        <fullName evidence="11">Cytochrome P450</fullName>
    </submittedName>
</protein>
<dbReference type="Gene3D" id="1.10.630.10">
    <property type="entry name" value="Cytochrome P450"/>
    <property type="match status" value="1"/>
</dbReference>
<evidence type="ECO:0000256" key="10">
    <source>
        <dbReference type="SAM" id="Phobius"/>
    </source>
</evidence>
<dbReference type="AlphaFoldDB" id="A0AAX4IUQ5"/>
<evidence type="ECO:0000256" key="4">
    <source>
        <dbReference type="ARBA" id="ARBA00022617"/>
    </source>
</evidence>
<dbReference type="GeneID" id="87948451"/>
<dbReference type="Pfam" id="PF00067">
    <property type="entry name" value="p450"/>
    <property type="match status" value="1"/>
</dbReference>
<evidence type="ECO:0000256" key="5">
    <source>
        <dbReference type="ARBA" id="ARBA00022723"/>
    </source>
</evidence>
<comment type="pathway">
    <text evidence="2">Secondary metabolite biosynthesis.</text>
</comment>
<keyword evidence="10" id="KW-1133">Transmembrane helix</keyword>
<keyword evidence="7 9" id="KW-0408">Iron</keyword>
<keyword evidence="8" id="KW-0503">Monooxygenase</keyword>
<comment type="cofactor">
    <cofactor evidence="1 9">
        <name>heme</name>
        <dbReference type="ChEBI" id="CHEBI:30413"/>
    </cofactor>
</comment>
<dbReference type="GO" id="GO:0020037">
    <property type="term" value="F:heme binding"/>
    <property type="evidence" value="ECO:0007669"/>
    <property type="project" value="InterPro"/>
</dbReference>
<evidence type="ECO:0000256" key="9">
    <source>
        <dbReference type="PIRSR" id="PIRSR602403-1"/>
    </source>
</evidence>
<dbReference type="PRINTS" id="PR00385">
    <property type="entry name" value="P450"/>
</dbReference>
<feature type="binding site" description="axial binding residue" evidence="9">
    <location>
        <position position="447"/>
    </location>
    <ligand>
        <name>heme</name>
        <dbReference type="ChEBI" id="CHEBI:30413"/>
    </ligand>
    <ligandPart>
        <name>Fe</name>
        <dbReference type="ChEBI" id="CHEBI:18248"/>
    </ligandPart>
</feature>
<dbReference type="GO" id="GO:0004497">
    <property type="term" value="F:monooxygenase activity"/>
    <property type="evidence" value="ECO:0007669"/>
    <property type="project" value="UniProtKB-KW"/>
</dbReference>
<evidence type="ECO:0000256" key="3">
    <source>
        <dbReference type="ARBA" id="ARBA00010617"/>
    </source>
</evidence>
<dbReference type="Proteomes" id="UP001322277">
    <property type="component" value="Chromosome 8"/>
</dbReference>
<evidence type="ECO:0000256" key="7">
    <source>
        <dbReference type="ARBA" id="ARBA00023004"/>
    </source>
</evidence>
<comment type="similarity">
    <text evidence="3">Belongs to the cytochrome P450 family.</text>
</comment>
<evidence type="ECO:0000313" key="11">
    <source>
        <dbReference type="EMBL" id="WQF86937.1"/>
    </source>
</evidence>
<dbReference type="PANTHER" id="PTHR24305">
    <property type="entry name" value="CYTOCHROME P450"/>
    <property type="match status" value="1"/>
</dbReference>
<reference evidence="12" key="1">
    <citation type="journal article" date="2023" name="bioRxiv">
        <title>Complete genome of the Medicago anthracnose fungus, Colletotrichum destructivum, reveals a mini-chromosome-like region within a core chromosome.</title>
        <authorList>
            <person name="Lapalu N."/>
            <person name="Simon A."/>
            <person name="Lu A."/>
            <person name="Plaumann P.-L."/>
            <person name="Amselem J."/>
            <person name="Pigne S."/>
            <person name="Auger A."/>
            <person name="Koch C."/>
            <person name="Dallery J.-F."/>
            <person name="O'Connell R.J."/>
        </authorList>
    </citation>
    <scope>NUCLEOTIDE SEQUENCE [LARGE SCALE GENOMIC DNA]</scope>
    <source>
        <strain evidence="12">CBS 520.97</strain>
    </source>
</reference>
<keyword evidence="10" id="KW-0812">Transmembrane</keyword>